<evidence type="ECO:0000256" key="3">
    <source>
        <dbReference type="ARBA" id="ARBA00009587"/>
    </source>
</evidence>
<keyword evidence="8" id="KW-0443">Lipid metabolism</keyword>
<gene>
    <name evidence="13" type="ORF">NX784_03930</name>
</gene>
<keyword evidence="7" id="KW-0319">Glycerol metabolism</keyword>
<evidence type="ECO:0000256" key="9">
    <source>
        <dbReference type="ARBA" id="ARBA00023315"/>
    </source>
</evidence>
<name>A0ABT1ZLE3_9BURK</name>
<evidence type="ECO:0000256" key="2">
    <source>
        <dbReference type="ARBA" id="ARBA00005189"/>
    </source>
</evidence>
<comment type="pathway">
    <text evidence="2">Lipid metabolism.</text>
</comment>
<dbReference type="Pfam" id="PF06974">
    <property type="entry name" value="WS_DGAT_C"/>
    <property type="match status" value="1"/>
</dbReference>
<evidence type="ECO:0000256" key="1">
    <source>
        <dbReference type="ARBA" id="ARBA00004771"/>
    </source>
</evidence>
<evidence type="ECO:0000256" key="6">
    <source>
        <dbReference type="ARBA" id="ARBA00022679"/>
    </source>
</evidence>
<dbReference type="InterPro" id="IPR004255">
    <property type="entry name" value="O-acyltransferase_WSD1_N"/>
</dbReference>
<dbReference type="Pfam" id="PF03007">
    <property type="entry name" value="WS_DGAT_cat"/>
    <property type="match status" value="1"/>
</dbReference>
<dbReference type="RefSeq" id="WP_258815385.1">
    <property type="nucleotide sequence ID" value="NZ_JANUGW010000002.1"/>
</dbReference>
<evidence type="ECO:0000256" key="8">
    <source>
        <dbReference type="ARBA" id="ARBA00023098"/>
    </source>
</evidence>
<dbReference type="NCBIfam" id="TIGR02946">
    <property type="entry name" value="acyl_WS_DGAT"/>
    <property type="match status" value="1"/>
</dbReference>
<reference evidence="13 14" key="1">
    <citation type="submission" date="2022-08" db="EMBL/GenBank/DDBJ databases">
        <title>Reclassification of Massilia species as members of the genera Telluria, Duganella, Pseudoduganella, Mokoshia gen. nov. and Zemynaea gen. nov. using orthogonal and non-orthogonal genome-based approaches.</title>
        <authorList>
            <person name="Bowman J.P."/>
        </authorList>
    </citation>
    <scope>NUCLEOTIDE SEQUENCE [LARGE SCALE GENOMIC DNA]</scope>
    <source>
        <strain evidence="13 14">JCM 31316</strain>
    </source>
</reference>
<evidence type="ECO:0000313" key="14">
    <source>
        <dbReference type="Proteomes" id="UP001204151"/>
    </source>
</evidence>
<dbReference type="Proteomes" id="UP001204151">
    <property type="component" value="Unassembled WGS sequence"/>
</dbReference>
<organism evidence="13 14">
    <name type="scientific">Massilia pinisoli</name>
    <dbReference type="NCBI Taxonomy" id="1772194"/>
    <lineage>
        <taxon>Bacteria</taxon>
        <taxon>Pseudomonadati</taxon>
        <taxon>Pseudomonadota</taxon>
        <taxon>Betaproteobacteria</taxon>
        <taxon>Burkholderiales</taxon>
        <taxon>Oxalobacteraceae</taxon>
        <taxon>Telluria group</taxon>
        <taxon>Massilia</taxon>
    </lineage>
</organism>
<dbReference type="InterPro" id="IPR023213">
    <property type="entry name" value="CAT-like_dom_sf"/>
</dbReference>
<dbReference type="PANTHER" id="PTHR31650">
    <property type="entry name" value="O-ACYLTRANSFERASE (WSD1-LIKE) FAMILY PROTEIN"/>
    <property type="match status" value="1"/>
</dbReference>
<dbReference type="InterPro" id="IPR045034">
    <property type="entry name" value="O-acyltransferase_WSD1-like"/>
</dbReference>
<dbReference type="InterPro" id="IPR009721">
    <property type="entry name" value="O-acyltransferase_WSD1_C"/>
</dbReference>
<comment type="similarity">
    <text evidence="3">Belongs to the long-chain O-acyltransferase family.</text>
</comment>
<feature type="domain" description="O-acyltransferase WSD1 C-terminal" evidence="12">
    <location>
        <begin position="287"/>
        <end position="428"/>
    </location>
</feature>
<evidence type="ECO:0000256" key="7">
    <source>
        <dbReference type="ARBA" id="ARBA00022798"/>
    </source>
</evidence>
<comment type="catalytic activity">
    <reaction evidence="10">
        <text>an acyl-CoA + a 1,2-diacyl-sn-glycerol = a triacyl-sn-glycerol + CoA</text>
        <dbReference type="Rhea" id="RHEA:10868"/>
        <dbReference type="ChEBI" id="CHEBI:17815"/>
        <dbReference type="ChEBI" id="CHEBI:57287"/>
        <dbReference type="ChEBI" id="CHEBI:58342"/>
        <dbReference type="ChEBI" id="CHEBI:64615"/>
        <dbReference type="EC" id="2.3.1.20"/>
    </reaction>
</comment>
<comment type="pathway">
    <text evidence="1">Glycerolipid metabolism; triacylglycerol biosynthesis.</text>
</comment>
<sequence length="444" mass="49031">MKRQTGTRMTRRDFAWLRMDGDRNLMVINSVLLFAGPLDLQRLKSTIAQRLPNYPRFTEVVRTRWGVPYWVKDDTFDIDAHVEHLPVAGVTSRDALQALVSGMALTPLADNRPLWHMSVIDRVEGGHAIVFRVHHCITDGLGLVHVLRHLTDDTDSHGAALPARRDHPHWSVGARSPACFVLGAGLSWLKVAYHIARLAALPFDARTRLKHKMAGAKQLVWLPPIALWQVHDLARKMGATINDVWVAAVSGALRTYLLERGEKVDDGMLRAAVTFNLREKSNAFQLGNEFGLVAVALPTDVASPLERLRLSSARMNAIKRSHQPRATMAFLSIAGALPRALQRLALNLFTSKGSVVLTNIEGPASTRFLAGARMTDVICWVPQAGMIGVGLALISYAGQMQLALFVDQAMVPDPERLMALTHDAFEELGRETGSGLDVRQRRSA</sequence>
<keyword evidence="5" id="KW-0444">Lipid biosynthesis</keyword>
<evidence type="ECO:0000256" key="4">
    <source>
        <dbReference type="ARBA" id="ARBA00013244"/>
    </source>
</evidence>
<dbReference type="PANTHER" id="PTHR31650:SF1">
    <property type="entry name" value="WAX ESTER SYNTHASE_DIACYLGLYCEROL ACYLTRANSFERASE 4-RELATED"/>
    <property type="match status" value="1"/>
</dbReference>
<evidence type="ECO:0000259" key="12">
    <source>
        <dbReference type="Pfam" id="PF06974"/>
    </source>
</evidence>
<comment type="caution">
    <text evidence="13">The sequence shown here is derived from an EMBL/GenBank/DDBJ whole genome shotgun (WGS) entry which is preliminary data.</text>
</comment>
<dbReference type="EMBL" id="JANUGW010000002">
    <property type="protein sequence ID" value="MCS0580734.1"/>
    <property type="molecule type" value="Genomic_DNA"/>
</dbReference>
<keyword evidence="14" id="KW-1185">Reference proteome</keyword>
<accession>A0ABT1ZLE3</accession>
<protein>
    <recommendedName>
        <fullName evidence="4">diacylglycerol O-acyltransferase</fullName>
        <ecNumber evidence="4">2.3.1.20</ecNumber>
    </recommendedName>
</protein>
<proteinExistence type="inferred from homology"/>
<dbReference type="EC" id="2.3.1.20" evidence="4"/>
<dbReference type="SUPFAM" id="SSF52777">
    <property type="entry name" value="CoA-dependent acyltransferases"/>
    <property type="match status" value="1"/>
</dbReference>
<evidence type="ECO:0000256" key="10">
    <source>
        <dbReference type="ARBA" id="ARBA00048109"/>
    </source>
</evidence>
<keyword evidence="9" id="KW-0012">Acyltransferase</keyword>
<evidence type="ECO:0000313" key="13">
    <source>
        <dbReference type="EMBL" id="MCS0580734.1"/>
    </source>
</evidence>
<evidence type="ECO:0000259" key="11">
    <source>
        <dbReference type="Pfam" id="PF03007"/>
    </source>
</evidence>
<dbReference type="Gene3D" id="3.30.559.10">
    <property type="entry name" value="Chloramphenicol acetyltransferase-like domain"/>
    <property type="match status" value="1"/>
</dbReference>
<dbReference type="InterPro" id="IPR014292">
    <property type="entry name" value="Acyl_transf_WS/DGAT"/>
</dbReference>
<dbReference type="Gene3D" id="3.30.559.30">
    <property type="entry name" value="Nonribosomal peptide synthetase, condensation domain"/>
    <property type="match status" value="1"/>
</dbReference>
<feature type="domain" description="O-acyltransferase WSD1-like N-terminal" evidence="11">
    <location>
        <begin position="34"/>
        <end position="244"/>
    </location>
</feature>
<keyword evidence="6" id="KW-0808">Transferase</keyword>
<evidence type="ECO:0000256" key="5">
    <source>
        <dbReference type="ARBA" id="ARBA00022516"/>
    </source>
</evidence>